<dbReference type="EMBL" id="RSCK01000021">
    <property type="protein sequence ID" value="RUT11776.1"/>
    <property type="molecule type" value="Genomic_DNA"/>
</dbReference>
<protein>
    <recommendedName>
        <fullName evidence="4">Group 1 glycosyl transferase</fullName>
    </recommendedName>
</protein>
<dbReference type="Gene3D" id="3.40.50.2000">
    <property type="entry name" value="Glycogen Phosphorylase B"/>
    <property type="match status" value="2"/>
</dbReference>
<evidence type="ECO:0008006" key="4">
    <source>
        <dbReference type="Google" id="ProtNLM"/>
    </source>
</evidence>
<keyword evidence="3" id="KW-1185">Reference proteome</keyword>
<organism evidence="2 3">
    <name type="scientific">Chroococcidiopsis cubana SAG 39.79</name>
    <dbReference type="NCBI Taxonomy" id="388085"/>
    <lineage>
        <taxon>Bacteria</taxon>
        <taxon>Bacillati</taxon>
        <taxon>Cyanobacteriota</taxon>
        <taxon>Cyanophyceae</taxon>
        <taxon>Chroococcidiopsidales</taxon>
        <taxon>Chroococcidiopsidaceae</taxon>
        <taxon>Chroococcidiopsis</taxon>
    </lineage>
</organism>
<gene>
    <name evidence="2" type="ORF">DSM107010_29530</name>
</gene>
<evidence type="ECO:0000256" key="1">
    <source>
        <dbReference type="ARBA" id="ARBA00022679"/>
    </source>
</evidence>
<dbReference type="AlphaFoldDB" id="A0AB37UK63"/>
<dbReference type="Proteomes" id="UP000282574">
    <property type="component" value="Unassembled WGS sequence"/>
</dbReference>
<comment type="caution">
    <text evidence="2">The sequence shown here is derived from an EMBL/GenBank/DDBJ whole genome shotgun (WGS) entry which is preliminary data.</text>
</comment>
<reference evidence="2 3" key="1">
    <citation type="journal article" date="2019" name="Genome Biol. Evol.">
        <title>Day and night: Metabolic profiles and evolutionary relationships of six axenic non-marine cyanobacteria.</title>
        <authorList>
            <person name="Will S.E."/>
            <person name="Henke P."/>
            <person name="Boedeker C."/>
            <person name="Huang S."/>
            <person name="Brinkmann H."/>
            <person name="Rohde M."/>
            <person name="Jarek M."/>
            <person name="Friedl T."/>
            <person name="Seufert S."/>
            <person name="Schumacher M."/>
            <person name="Overmann J."/>
            <person name="Neumann-Schaal M."/>
            <person name="Petersen J."/>
        </authorList>
    </citation>
    <scope>NUCLEOTIDE SEQUENCE [LARGE SCALE GENOMIC DNA]</scope>
    <source>
        <strain evidence="2 3">SAG 39.79</strain>
    </source>
</reference>
<dbReference type="PANTHER" id="PTHR46401">
    <property type="entry name" value="GLYCOSYLTRANSFERASE WBBK-RELATED"/>
    <property type="match status" value="1"/>
</dbReference>
<evidence type="ECO:0000313" key="2">
    <source>
        <dbReference type="EMBL" id="RUT11776.1"/>
    </source>
</evidence>
<sequence>MKIAYTTTYNARSLGTQGCNEWSGTGYYIAQSLKHQVASDIEYIGSLKNQLTLKARLKLKRHYHELFHKTYIKTTEPILLKNYANQVAKKLAQSDANIIFSATVDPIAYLECQQPIIFWADATFANLIDFYPQYSNLCQESISNGHLMEKTALQKSKLAIYSSEWAAQTAIEYYQADPAKVQVVPFGANIESSKTLYEVKDLIELRPLNPCKLLFIGVDWFRKGGDIALKVAQELNNLGLSTELTVIGSQPIVEGSLPSFVKSLGFISKSSREGQEKIHQLIGESHFLILPSLADCSPIVLCEANSLGVPCLSTKVGGIPTIIRTGLNGATFDKEADISEYCKYVIHLFTNYNEYKDLALSAFNEYQTRLNWKVAGRTVKKLLVDNLN</sequence>
<dbReference type="GO" id="GO:0016757">
    <property type="term" value="F:glycosyltransferase activity"/>
    <property type="evidence" value="ECO:0007669"/>
    <property type="project" value="TreeGrafter"/>
</dbReference>
<keyword evidence="1" id="KW-0808">Transferase</keyword>
<evidence type="ECO:0000313" key="3">
    <source>
        <dbReference type="Proteomes" id="UP000282574"/>
    </source>
</evidence>
<dbReference type="PANTHER" id="PTHR46401:SF2">
    <property type="entry name" value="GLYCOSYLTRANSFERASE WBBK-RELATED"/>
    <property type="match status" value="1"/>
</dbReference>
<proteinExistence type="predicted"/>
<dbReference type="CDD" id="cd03801">
    <property type="entry name" value="GT4_PimA-like"/>
    <property type="match status" value="1"/>
</dbReference>
<dbReference type="GO" id="GO:0009103">
    <property type="term" value="P:lipopolysaccharide biosynthetic process"/>
    <property type="evidence" value="ECO:0007669"/>
    <property type="project" value="TreeGrafter"/>
</dbReference>
<accession>A0AB37UK63</accession>
<dbReference type="RefSeq" id="WP_106166152.1">
    <property type="nucleotide sequence ID" value="NZ_JAVKZF010000002.1"/>
</dbReference>
<name>A0AB37UK63_9CYAN</name>
<dbReference type="SUPFAM" id="SSF53756">
    <property type="entry name" value="UDP-Glycosyltransferase/glycogen phosphorylase"/>
    <property type="match status" value="1"/>
</dbReference>
<dbReference type="Pfam" id="PF13692">
    <property type="entry name" value="Glyco_trans_1_4"/>
    <property type="match status" value="1"/>
</dbReference>